<accession>A0ABP7KXE0</accession>
<protein>
    <submittedName>
        <fullName evidence="1">Uncharacterized protein</fullName>
    </submittedName>
</protein>
<evidence type="ECO:0000313" key="2">
    <source>
        <dbReference type="Proteomes" id="UP001499994"/>
    </source>
</evidence>
<evidence type="ECO:0000313" key="1">
    <source>
        <dbReference type="EMBL" id="GAA3888115.1"/>
    </source>
</evidence>
<comment type="caution">
    <text evidence="1">The sequence shown here is derived from an EMBL/GenBank/DDBJ whole genome shotgun (WGS) entry which is preliminary data.</text>
</comment>
<gene>
    <name evidence="1" type="ORF">GCM10022405_12040</name>
</gene>
<reference evidence="2" key="1">
    <citation type="journal article" date="2019" name="Int. J. Syst. Evol. Microbiol.">
        <title>The Global Catalogue of Microorganisms (GCM) 10K type strain sequencing project: providing services to taxonomists for standard genome sequencing and annotation.</title>
        <authorList>
            <consortium name="The Broad Institute Genomics Platform"/>
            <consortium name="The Broad Institute Genome Sequencing Center for Infectious Disease"/>
            <person name="Wu L."/>
            <person name="Ma J."/>
        </authorList>
    </citation>
    <scope>NUCLEOTIDE SEQUENCE [LARGE SCALE GENOMIC DNA]</scope>
    <source>
        <strain evidence="2">JCM 17201</strain>
    </source>
</reference>
<name>A0ABP7KXE0_9GAMM</name>
<proteinExistence type="predicted"/>
<sequence length="61" mass="6586">MRFLTIWGIESIGSMVRGKNLESAAFQTIPDNLLVSSIPRRRAANTACPLKTIIATQVIGG</sequence>
<dbReference type="EMBL" id="BAABDG010000002">
    <property type="protein sequence ID" value="GAA3888115.1"/>
    <property type="molecule type" value="Genomic_DNA"/>
</dbReference>
<dbReference type="Proteomes" id="UP001499994">
    <property type="component" value="Unassembled WGS sequence"/>
</dbReference>
<keyword evidence="2" id="KW-1185">Reference proteome</keyword>
<organism evidence="1 2">
    <name type="scientific">Gibbsiella dentisursi</name>
    <dbReference type="NCBI Taxonomy" id="796890"/>
    <lineage>
        <taxon>Bacteria</taxon>
        <taxon>Pseudomonadati</taxon>
        <taxon>Pseudomonadota</taxon>
        <taxon>Gammaproteobacteria</taxon>
        <taxon>Enterobacterales</taxon>
        <taxon>Yersiniaceae</taxon>
        <taxon>Gibbsiella</taxon>
    </lineage>
</organism>